<evidence type="ECO:0000313" key="1">
    <source>
        <dbReference type="EMBL" id="JAD59565.1"/>
    </source>
</evidence>
<name>A0A0A9BEA4_ARUDO</name>
<organism evidence="1">
    <name type="scientific">Arundo donax</name>
    <name type="common">Giant reed</name>
    <name type="synonym">Donax arundinaceus</name>
    <dbReference type="NCBI Taxonomy" id="35708"/>
    <lineage>
        <taxon>Eukaryota</taxon>
        <taxon>Viridiplantae</taxon>
        <taxon>Streptophyta</taxon>
        <taxon>Embryophyta</taxon>
        <taxon>Tracheophyta</taxon>
        <taxon>Spermatophyta</taxon>
        <taxon>Magnoliopsida</taxon>
        <taxon>Liliopsida</taxon>
        <taxon>Poales</taxon>
        <taxon>Poaceae</taxon>
        <taxon>PACMAD clade</taxon>
        <taxon>Arundinoideae</taxon>
        <taxon>Arundineae</taxon>
        <taxon>Arundo</taxon>
    </lineage>
</organism>
<dbReference type="EMBL" id="GBRH01238330">
    <property type="protein sequence ID" value="JAD59565.1"/>
    <property type="molecule type" value="Transcribed_RNA"/>
</dbReference>
<reference evidence="1" key="1">
    <citation type="submission" date="2014-09" db="EMBL/GenBank/DDBJ databases">
        <authorList>
            <person name="Magalhaes I.L.F."/>
            <person name="Oliveira U."/>
            <person name="Santos F.R."/>
            <person name="Vidigal T.H.D.A."/>
            <person name="Brescovit A.D."/>
            <person name="Santos A.J."/>
        </authorList>
    </citation>
    <scope>NUCLEOTIDE SEQUENCE</scope>
    <source>
        <tissue evidence="1">Shoot tissue taken approximately 20 cm above the soil surface</tissue>
    </source>
</reference>
<sequence length="45" mass="5010">MKHRFRYTGMCLKLSLSAGIIPLCAFSMSHSSFSRTSVHLSSFVS</sequence>
<protein>
    <submittedName>
        <fullName evidence="1">Uncharacterized protein</fullName>
    </submittedName>
</protein>
<accession>A0A0A9BEA4</accession>
<reference evidence="1" key="2">
    <citation type="journal article" date="2015" name="Data Brief">
        <title>Shoot transcriptome of the giant reed, Arundo donax.</title>
        <authorList>
            <person name="Barrero R.A."/>
            <person name="Guerrero F.D."/>
            <person name="Moolhuijzen P."/>
            <person name="Goolsby J.A."/>
            <person name="Tidwell J."/>
            <person name="Bellgard S.E."/>
            <person name="Bellgard M.I."/>
        </authorList>
    </citation>
    <scope>NUCLEOTIDE SEQUENCE</scope>
    <source>
        <tissue evidence="1">Shoot tissue taken approximately 20 cm above the soil surface</tissue>
    </source>
</reference>
<dbReference type="AlphaFoldDB" id="A0A0A9BEA4"/>
<proteinExistence type="predicted"/>